<dbReference type="PRINTS" id="PR00193">
    <property type="entry name" value="MYOSINHEAVY"/>
</dbReference>
<dbReference type="Proteomes" id="UP001530377">
    <property type="component" value="Unassembled WGS sequence"/>
</dbReference>
<dbReference type="EMBL" id="JALLPB020000087">
    <property type="protein sequence ID" value="KAL3821689.1"/>
    <property type="molecule type" value="Genomic_DNA"/>
</dbReference>
<feature type="region of interest" description="Disordered" evidence="10">
    <location>
        <begin position="38"/>
        <end position="110"/>
    </location>
</feature>
<evidence type="ECO:0000259" key="11">
    <source>
        <dbReference type="PROSITE" id="PS50011"/>
    </source>
</evidence>
<comment type="caution">
    <text evidence="13">The sequence shown here is derived from an EMBL/GenBank/DDBJ whole genome shotgun (WGS) entry which is preliminary data.</text>
</comment>
<dbReference type="GO" id="GO:0003774">
    <property type="term" value="F:cytoskeletal motor activity"/>
    <property type="evidence" value="ECO:0007669"/>
    <property type="project" value="UniProtKB-UniRule"/>
</dbReference>
<feature type="region of interest" description="Disordered" evidence="10">
    <location>
        <begin position="127"/>
        <end position="148"/>
    </location>
</feature>
<organism evidence="13 14">
    <name type="scientific">Cyclostephanos tholiformis</name>
    <dbReference type="NCBI Taxonomy" id="382380"/>
    <lineage>
        <taxon>Eukaryota</taxon>
        <taxon>Sar</taxon>
        <taxon>Stramenopiles</taxon>
        <taxon>Ochrophyta</taxon>
        <taxon>Bacillariophyta</taxon>
        <taxon>Coscinodiscophyceae</taxon>
        <taxon>Thalassiosirophycidae</taxon>
        <taxon>Stephanodiscales</taxon>
        <taxon>Stephanodiscaceae</taxon>
        <taxon>Cyclostephanos</taxon>
    </lineage>
</organism>
<comment type="similarity">
    <text evidence="1">In the C-terminal section; belongs to the TRAFAC class myosin-kinesin ATPase superfamily. Myosin family.</text>
</comment>
<evidence type="ECO:0000256" key="8">
    <source>
        <dbReference type="ARBA" id="ARBA00023305"/>
    </source>
</evidence>
<dbReference type="PROSITE" id="PS51456">
    <property type="entry name" value="MYOSIN_MOTOR"/>
    <property type="match status" value="1"/>
</dbReference>
<name>A0ABD3SAY9_9STRA</name>
<dbReference type="Gene3D" id="1.10.510.10">
    <property type="entry name" value="Transferase(Phosphotransferase) domain 1"/>
    <property type="match status" value="1"/>
</dbReference>
<evidence type="ECO:0000256" key="2">
    <source>
        <dbReference type="ARBA" id="ARBA00022606"/>
    </source>
</evidence>
<dbReference type="Pfam" id="PF00612">
    <property type="entry name" value="IQ"/>
    <property type="match status" value="2"/>
</dbReference>
<dbReference type="GO" id="GO:0016459">
    <property type="term" value="C:myosin complex"/>
    <property type="evidence" value="ECO:0007669"/>
    <property type="project" value="UniProtKB-KW"/>
</dbReference>
<dbReference type="PROSITE" id="PS50096">
    <property type="entry name" value="IQ"/>
    <property type="match status" value="3"/>
</dbReference>
<dbReference type="InterPro" id="IPR000719">
    <property type="entry name" value="Prot_kinase_dom"/>
</dbReference>
<dbReference type="GO" id="GO:0003779">
    <property type="term" value="F:actin binding"/>
    <property type="evidence" value="ECO:0007669"/>
    <property type="project" value="UniProtKB-KW"/>
</dbReference>
<evidence type="ECO:0000256" key="7">
    <source>
        <dbReference type="ARBA" id="ARBA00023203"/>
    </source>
</evidence>
<dbReference type="PANTHER" id="PTHR13140">
    <property type="entry name" value="MYOSIN"/>
    <property type="match status" value="1"/>
</dbReference>
<dbReference type="PROSITE" id="PS50011">
    <property type="entry name" value="PROTEIN_KINASE_DOM"/>
    <property type="match status" value="1"/>
</dbReference>
<protein>
    <submittedName>
        <fullName evidence="13">Uncharacterized protein</fullName>
    </submittedName>
</protein>
<keyword evidence="3 9" id="KW-0547">Nucleotide-binding</keyword>
<evidence type="ECO:0000256" key="3">
    <source>
        <dbReference type="ARBA" id="ARBA00022741"/>
    </source>
</evidence>
<evidence type="ECO:0000256" key="4">
    <source>
        <dbReference type="ARBA" id="ARBA00022840"/>
    </source>
</evidence>
<keyword evidence="6 9" id="KW-0505">Motor protein</keyword>
<dbReference type="InterPro" id="IPR001609">
    <property type="entry name" value="Myosin_head_motor_dom-like"/>
</dbReference>
<dbReference type="Gene3D" id="1.20.5.4820">
    <property type="match status" value="1"/>
</dbReference>
<dbReference type="Gene3D" id="1.20.120.720">
    <property type="entry name" value="Myosin VI head, motor domain, U50 subdomain"/>
    <property type="match status" value="1"/>
</dbReference>
<feature type="region of interest" description="Actin-binding" evidence="9">
    <location>
        <begin position="890"/>
        <end position="912"/>
    </location>
</feature>
<dbReference type="InterPro" id="IPR002110">
    <property type="entry name" value="Ankyrin_rpt"/>
</dbReference>
<evidence type="ECO:0000256" key="9">
    <source>
        <dbReference type="PROSITE-ProRule" id="PRU00782"/>
    </source>
</evidence>
<accession>A0ABD3SAY9</accession>
<dbReference type="SUPFAM" id="SSF56112">
    <property type="entry name" value="Protein kinase-like (PK-like)"/>
    <property type="match status" value="1"/>
</dbReference>
<feature type="binding site" evidence="9">
    <location>
        <begin position="365"/>
        <end position="372"/>
    </location>
    <ligand>
        <name>ATP</name>
        <dbReference type="ChEBI" id="CHEBI:30616"/>
    </ligand>
</feature>
<keyword evidence="7 9" id="KW-0009">Actin-binding</keyword>
<feature type="compositionally biased region" description="Polar residues" evidence="10">
    <location>
        <begin position="1370"/>
        <end position="1380"/>
    </location>
</feature>
<dbReference type="PANTHER" id="PTHR13140:SF845">
    <property type="entry name" value="MYOSIN-LIKE PROTEIN"/>
    <property type="match status" value="1"/>
</dbReference>
<proteinExistence type="inferred from homology"/>
<keyword evidence="4 9" id="KW-0067">ATP-binding</keyword>
<evidence type="ECO:0000259" key="12">
    <source>
        <dbReference type="PROSITE" id="PS51456"/>
    </source>
</evidence>
<feature type="domain" description="Myosin motor" evidence="12">
    <location>
        <begin position="196"/>
        <end position="1069"/>
    </location>
</feature>
<dbReference type="CDD" id="cd00124">
    <property type="entry name" value="MYSc"/>
    <property type="match status" value="1"/>
</dbReference>
<dbReference type="InterPro" id="IPR011009">
    <property type="entry name" value="Kinase-like_dom_sf"/>
</dbReference>
<feature type="domain" description="Protein kinase" evidence="11">
    <location>
        <begin position="1907"/>
        <end position="2233"/>
    </location>
</feature>
<dbReference type="SUPFAM" id="SSF48403">
    <property type="entry name" value="Ankyrin repeat"/>
    <property type="match status" value="1"/>
</dbReference>
<evidence type="ECO:0000256" key="5">
    <source>
        <dbReference type="ARBA" id="ARBA00023123"/>
    </source>
</evidence>
<feature type="compositionally biased region" description="Low complexity" evidence="10">
    <location>
        <begin position="50"/>
        <end position="62"/>
    </location>
</feature>
<dbReference type="Gene3D" id="3.30.200.20">
    <property type="entry name" value="Phosphorylase Kinase, domain 1"/>
    <property type="match status" value="1"/>
</dbReference>
<dbReference type="InterPro" id="IPR036770">
    <property type="entry name" value="Ankyrin_rpt-contain_sf"/>
</dbReference>
<evidence type="ECO:0000256" key="1">
    <source>
        <dbReference type="ARBA" id="ARBA00006998"/>
    </source>
</evidence>
<dbReference type="SMART" id="SM00015">
    <property type="entry name" value="IQ"/>
    <property type="match status" value="8"/>
</dbReference>
<feature type="compositionally biased region" description="Basic and acidic residues" evidence="10">
    <location>
        <begin position="1925"/>
        <end position="1939"/>
    </location>
</feature>
<dbReference type="Gene3D" id="3.40.850.10">
    <property type="entry name" value="Kinesin motor domain"/>
    <property type="match status" value="2"/>
</dbReference>
<comment type="similarity">
    <text evidence="9">Belongs to the TRAFAC class myosin-kinesin ATPase superfamily. Myosin family.</text>
</comment>
<dbReference type="SMART" id="SM00242">
    <property type="entry name" value="MYSc"/>
    <property type="match status" value="1"/>
</dbReference>
<dbReference type="InterPro" id="IPR000048">
    <property type="entry name" value="IQ_motif_EF-hand-BS"/>
</dbReference>
<gene>
    <name evidence="13" type="ORF">ACHAXA_003247</name>
</gene>
<dbReference type="GO" id="GO:0005524">
    <property type="term" value="F:ATP binding"/>
    <property type="evidence" value="ECO:0007669"/>
    <property type="project" value="UniProtKB-UniRule"/>
</dbReference>
<dbReference type="Pfam" id="PF00063">
    <property type="entry name" value="Myosin_head"/>
    <property type="match status" value="3"/>
</dbReference>
<feature type="region of interest" description="Disordered" evidence="10">
    <location>
        <begin position="1917"/>
        <end position="1958"/>
    </location>
</feature>
<sequence>SQIKMAGERARSNTGSRVWLRSPKSEWGWLPAKIVKKEVVVPRQTKKARSAPTPSRSSSSSDPPTPAGQEGGENEGGRREEEEKKKEEVDENVAADEDADADADDPEGGTTIELTIVDDFDGLLLETGEAGGVGGGKKPGHGRGPGRRDSYYANASSFREVVRIVDQGAGSAHRGEEHPDVKLRNTDADGGGTKGVVDDDLIGLTHLHEPAMLHALRLRYDADVIYTSTGPILLAINPFKVMAGVYGREIMDMYRQRGEEGMHRRLVKSPAMSPTNNGGGGIAANNDAGVVADDETFKRLPPHVYQAADDAYRAMMRGIEMAAWMRGGGRRTSLKRRSLPTKNLNLEKEDIIGDMPANQSILVSGESGAGKTVTTKIVLNYYAMLSRKSQEVDAARGVDAAAGSISPTCGGGGRASAPWIAADNAVGIEHQVLQSNPILEAFGNARTIRNDNSSRFGKYINIAFTDTGRLVRASVDIYLLEKVRLLHQAPGERNFHVFYQFLEAATDDEREELMLSGYTYRDFNMMNQSSTYDRRDNVSDADMHTEMVEAMKVMHFGSETVSMLMRLVAAVLFAGNMTFSMRKTATYGDAAVLDDTEASNAVARLLGVTFDNLAASLTSKVIFARGDMIQKGLDAGQAEKASEALIKSIYGAAFDYIAEKINASINYGTEEFPPPSHGGVSGLRRGQSMDPSVPVNIIPPGGASIGVLDIFGFETFESNSFEQFCINYTNETLQQQFNKYVFKLEQQEYEREGIIWKFIDFPDNQDVLDLIDKPRSGILQILDEQCMVDWGSEKKFSLSLYSVCDKASQRFHVSSAQKVRNKFAVEHYAGRVEYNTENWLDKNKDQLPAACAELLESSDFELIGHIKKYVRTEGAKLATKSLGKQFSDSLKILRIRIDATMPHYVRCLKPNDNLEPDNFDPKNIVEQLRYCGVLEAVRVSRAGYPTRYPHEVFLTRYFPICPNRGTDTDNLSPYHNETSAHLTEEQRQLKRLVSRTATEIWKIELEMLKHSDEKPQPQGNRHALAQPKNLDEFMRLDFSSRCAVAGLQLGKTKVFLRREAFDCIESIRNEKFGRIVTRISKYWRRHNAIKFFQCARQAAILIQCLTRMRLAAAKTELLMKNFRLQMKMKVAATKIQSCYRRYHILTYEEGADLRKKKASVLKIQSQMRVRLARSRVSTIISSISKIQSYVRMISVRDAYTVKRNEIIKMRKERELEDAKRLRAALKIQSIVRMKFAYMDFKTKVAAASVIKYAYREHLYPERAMYGTFLKRYYMLGDPKCVEKNSSNLKKKKVMLARHRNAIINSKRLELTRLVNKLTLELWEPGLFESFAKAKEVGAPRESALRSPQDISALTQQPQQRQRPPPAPLPNFTSIPQTKDQFMTREAPSRYALVGMQMCHGNVFLRPETYARLEMRKNDIVGGSAAKIQAAARRKLGVNALRRGRTAAIKVQSFIRMQMQRKLLAPKRRDRAATKIQSAFRMSTTRKCVWRTYWSTQSRELFFFIENDNWYMVEKMLHKNPLLVEEADPTTGELPLHKIAERASAWTLLIDMVLTLYPKAVVHKDISGQLPIHHAARTDNLIGLEIIYESYKNGAKDADSFGRCPIHVAAEHGSIEAIKYLTMKVPESVHSVTPGNISLPLHVACKHYSSVGVITSLLRVPLHFSLASRTDENGELPLHLLLRCGAKVDVVAVKSLLTCYLKAVGTCDQSGDIPLHIALKHNCRPAVIETLLTHFPGSSIVKDGDGHSPLYLALSHSAEDETTLSLINYAPQMVTTRDDRTGKLPIQVATENEHSLFIVYRLLKLDMPIHLKERVKVRLIPHFYSWNHILLHVGDKYYQVVTKILQQCTQPQVLALAHVEDSRGNIALKAATPISRHEIRVMLRLFNTLELVKQRPAFTNGASDTEIFYALRYEPPPEQGDLFSTDYEKNEGDDQDRKDDWDDDLSVMSDSSVRPKSNEGLNLSVSDKLKLIRNEKGQHVIAKITPRSDVVERELKIRKDFNLSRHYVPSVISVHHTVHHGAYQNASADPAYCITMEGADSTVEHQMLDYRRAGKAYPSNELRRIGISLLHLHENGLVHTDFGPHNVGKFGPLFKMLGVGGCVRIGDMTDPKRGIYHSPEAVIVEDVIVDGVTRKTATVIPVTSSPTVDLWAFGHMVYESVVGAPLSAYSHRGKRVKSSNLAKIARWDDESLQKALRNVDEKDKLARNVIHKFLQPDPEKRFKSIREAILDPFFSTDSGNRKIKRDERG</sequence>
<reference evidence="13 14" key="1">
    <citation type="submission" date="2024-10" db="EMBL/GenBank/DDBJ databases">
        <title>Updated reference genomes for cyclostephanoid diatoms.</title>
        <authorList>
            <person name="Roberts W.R."/>
            <person name="Alverson A.J."/>
        </authorList>
    </citation>
    <scope>NUCLEOTIDE SEQUENCE [LARGE SCALE GENOMIC DNA]</scope>
    <source>
        <strain evidence="13 14">AJA228-03</strain>
    </source>
</reference>
<feature type="compositionally biased region" description="Basic and acidic residues" evidence="10">
    <location>
        <begin position="1"/>
        <end position="11"/>
    </location>
</feature>
<feature type="region of interest" description="Disordered" evidence="10">
    <location>
        <begin position="1"/>
        <end position="23"/>
    </location>
</feature>
<dbReference type="InterPro" id="IPR027417">
    <property type="entry name" value="P-loop_NTPase"/>
</dbReference>
<dbReference type="SUPFAM" id="SSF52540">
    <property type="entry name" value="P-loop containing nucleoside triphosphate hydrolases"/>
    <property type="match status" value="2"/>
</dbReference>
<dbReference type="SMART" id="SM00220">
    <property type="entry name" value="S_TKc"/>
    <property type="match status" value="1"/>
</dbReference>
<keyword evidence="8" id="KW-0844">Vision</keyword>
<evidence type="ECO:0000256" key="10">
    <source>
        <dbReference type="SAM" id="MobiDB-lite"/>
    </source>
</evidence>
<feature type="compositionally biased region" description="Acidic residues" evidence="10">
    <location>
        <begin position="89"/>
        <end position="107"/>
    </location>
</feature>
<keyword evidence="5 9" id="KW-0518">Myosin</keyword>
<feature type="compositionally biased region" description="Basic and acidic residues" evidence="10">
    <location>
        <begin position="75"/>
        <end position="88"/>
    </location>
</feature>
<dbReference type="Gene3D" id="1.20.5.190">
    <property type="match status" value="1"/>
</dbReference>
<feature type="compositionally biased region" description="Basic and acidic residues" evidence="10">
    <location>
        <begin position="173"/>
        <end position="187"/>
    </location>
</feature>
<evidence type="ECO:0000313" key="14">
    <source>
        <dbReference type="Proteomes" id="UP001530377"/>
    </source>
</evidence>
<feature type="region of interest" description="Disordered" evidence="10">
    <location>
        <begin position="1353"/>
        <end position="1380"/>
    </location>
</feature>
<feature type="region of interest" description="Disordered" evidence="10">
    <location>
        <begin position="168"/>
        <end position="190"/>
    </location>
</feature>
<evidence type="ECO:0000313" key="13">
    <source>
        <dbReference type="EMBL" id="KAL3821689.1"/>
    </source>
</evidence>
<keyword evidence="2" id="KW-0716">Sensory transduction</keyword>
<dbReference type="Gene3D" id="1.20.58.530">
    <property type="match status" value="1"/>
</dbReference>
<dbReference type="InterPro" id="IPR036961">
    <property type="entry name" value="Kinesin_motor_dom_sf"/>
</dbReference>
<feature type="non-terminal residue" evidence="13">
    <location>
        <position position="1"/>
    </location>
</feature>
<keyword evidence="14" id="KW-1185">Reference proteome</keyword>
<dbReference type="Pfam" id="PF00069">
    <property type="entry name" value="Pkinase"/>
    <property type="match status" value="1"/>
</dbReference>
<dbReference type="SMART" id="SM00248">
    <property type="entry name" value="ANK"/>
    <property type="match status" value="4"/>
</dbReference>
<evidence type="ECO:0000256" key="6">
    <source>
        <dbReference type="ARBA" id="ARBA00023175"/>
    </source>
</evidence>
<dbReference type="Gene3D" id="1.25.40.20">
    <property type="entry name" value="Ankyrin repeat-containing domain"/>
    <property type="match status" value="2"/>
</dbReference>